<evidence type="ECO:0000259" key="4">
    <source>
        <dbReference type="Pfam" id="PF04504"/>
    </source>
</evidence>
<dbReference type="Pfam" id="PF04504">
    <property type="entry name" value="GeBP-like_DBD"/>
    <property type="match status" value="1"/>
</dbReference>
<accession>A0A8K0MQ41</accession>
<evidence type="ECO:0000313" key="5">
    <source>
        <dbReference type="EMBL" id="KAF3454357.1"/>
    </source>
</evidence>
<dbReference type="InterPro" id="IPR053932">
    <property type="entry name" value="GeBP-like_DBD"/>
</dbReference>
<feature type="domain" description="Glabrous enhancer-binding protein-like DBD" evidence="4">
    <location>
        <begin position="105"/>
        <end position="194"/>
    </location>
</feature>
<dbReference type="OrthoDB" id="1190036at2759"/>
<dbReference type="InterPro" id="IPR007592">
    <property type="entry name" value="GEBP"/>
</dbReference>
<evidence type="ECO:0000256" key="1">
    <source>
        <dbReference type="ARBA" id="ARBA00010820"/>
    </source>
</evidence>
<dbReference type="PANTHER" id="PTHR31662:SF1">
    <property type="entry name" value="OS01G0249900 PROTEIN"/>
    <property type="match status" value="1"/>
</dbReference>
<proteinExistence type="inferred from homology"/>
<feature type="region of interest" description="Disordered" evidence="3">
    <location>
        <begin position="1"/>
        <end position="69"/>
    </location>
</feature>
<dbReference type="Proteomes" id="UP000796880">
    <property type="component" value="Unassembled WGS sequence"/>
</dbReference>
<dbReference type="PANTHER" id="PTHR31662">
    <property type="entry name" value="BNAANNG10740D PROTEIN-RELATED"/>
    <property type="match status" value="1"/>
</dbReference>
<gene>
    <name evidence="5" type="ORF">FNV43_RR04804</name>
</gene>
<comment type="caution">
    <text evidence="5">The sequence shown here is derived from an EMBL/GenBank/DDBJ whole genome shotgun (WGS) entry which is preliminary data.</text>
</comment>
<feature type="compositionally biased region" description="Polar residues" evidence="3">
    <location>
        <begin position="38"/>
        <end position="69"/>
    </location>
</feature>
<feature type="region of interest" description="Disordered" evidence="3">
    <location>
        <begin position="231"/>
        <end position="269"/>
    </location>
</feature>
<comment type="similarity">
    <text evidence="1">Belongs to the GeBP family.</text>
</comment>
<keyword evidence="2" id="KW-0175">Coiled coil</keyword>
<protein>
    <recommendedName>
        <fullName evidence="4">Glabrous enhancer-binding protein-like DBD domain-containing protein</fullName>
    </recommendedName>
</protein>
<evidence type="ECO:0000256" key="3">
    <source>
        <dbReference type="SAM" id="MobiDB-lite"/>
    </source>
</evidence>
<organism evidence="5 6">
    <name type="scientific">Rhamnella rubrinervis</name>
    <dbReference type="NCBI Taxonomy" id="2594499"/>
    <lineage>
        <taxon>Eukaryota</taxon>
        <taxon>Viridiplantae</taxon>
        <taxon>Streptophyta</taxon>
        <taxon>Embryophyta</taxon>
        <taxon>Tracheophyta</taxon>
        <taxon>Spermatophyta</taxon>
        <taxon>Magnoliopsida</taxon>
        <taxon>eudicotyledons</taxon>
        <taxon>Gunneridae</taxon>
        <taxon>Pentapetalae</taxon>
        <taxon>rosids</taxon>
        <taxon>fabids</taxon>
        <taxon>Rosales</taxon>
        <taxon>Rhamnaceae</taxon>
        <taxon>rhamnoid group</taxon>
        <taxon>Rhamneae</taxon>
        <taxon>Rhamnella</taxon>
    </lineage>
</organism>
<keyword evidence="6" id="KW-1185">Reference proteome</keyword>
<name>A0A8K0MQ41_9ROSA</name>
<reference evidence="5" key="1">
    <citation type="submission" date="2020-03" db="EMBL/GenBank/DDBJ databases">
        <title>A high-quality chromosome-level genome assembly of a woody plant with both climbing and erect habits, Rhamnella rubrinervis.</title>
        <authorList>
            <person name="Lu Z."/>
            <person name="Yang Y."/>
            <person name="Zhu X."/>
            <person name="Sun Y."/>
        </authorList>
    </citation>
    <scope>NUCLEOTIDE SEQUENCE</scope>
    <source>
        <strain evidence="5">BYM</strain>
        <tissue evidence="5">Leaf</tissue>
    </source>
</reference>
<sequence length="337" mass="38406">MSSSSSSSSSSSYSSSEHQNDRDQVEVPCQAQDDIGNNIINDSATPSMETPSQSLSTIPGSTVFDNSASTSKRRRIDSVALALPCFEDKRLLNDSSPMRLQKRINWRQEDELRLLQSFLDYTKNWKCTDIALFYDQEVEPELKLRFNKSQLVDKLRRLKRKYHEALSKKNSTGIEFCFKTPHDKATFEISHRIWRSTGSNVGRVGLEDVNNGVDDNETTLNLKDIRVKREEDAMDDSSGDRMMRRPQTWSQGLRRKRVVEDDSGSSKNRDTAAGLILELALSPIPLSDLEMKYGGEDHEKWKKQQILELEVYSKRLELVQEQVKSALEELRSMGGSS</sequence>
<dbReference type="EMBL" id="VOIH02000002">
    <property type="protein sequence ID" value="KAF3454357.1"/>
    <property type="molecule type" value="Genomic_DNA"/>
</dbReference>
<feature type="compositionally biased region" description="Low complexity" evidence="3">
    <location>
        <begin position="1"/>
        <end position="16"/>
    </location>
</feature>
<feature type="coiled-coil region" evidence="2">
    <location>
        <begin position="302"/>
        <end position="329"/>
    </location>
</feature>
<evidence type="ECO:0000256" key="2">
    <source>
        <dbReference type="SAM" id="Coils"/>
    </source>
</evidence>
<dbReference type="AlphaFoldDB" id="A0A8K0MQ41"/>
<dbReference type="GO" id="GO:0006355">
    <property type="term" value="P:regulation of DNA-templated transcription"/>
    <property type="evidence" value="ECO:0007669"/>
    <property type="project" value="InterPro"/>
</dbReference>
<dbReference type="GO" id="GO:0005634">
    <property type="term" value="C:nucleus"/>
    <property type="evidence" value="ECO:0007669"/>
    <property type="project" value="TreeGrafter"/>
</dbReference>
<evidence type="ECO:0000313" key="6">
    <source>
        <dbReference type="Proteomes" id="UP000796880"/>
    </source>
</evidence>